<gene>
    <name evidence="2" type="ORF">ACFP3U_24490</name>
</gene>
<dbReference type="RefSeq" id="WP_380227796.1">
    <property type="nucleotide sequence ID" value="NZ_JBHSOF010000036.1"/>
</dbReference>
<evidence type="ECO:0000313" key="2">
    <source>
        <dbReference type="EMBL" id="MFC5666122.1"/>
    </source>
</evidence>
<dbReference type="EMBL" id="JBHSOF010000036">
    <property type="protein sequence ID" value="MFC5666122.1"/>
    <property type="molecule type" value="Genomic_DNA"/>
</dbReference>
<proteinExistence type="predicted"/>
<name>A0ABW0X8C2_9ACTN</name>
<reference evidence="3" key="1">
    <citation type="journal article" date="2019" name="Int. J. Syst. Evol. Microbiol.">
        <title>The Global Catalogue of Microorganisms (GCM) 10K type strain sequencing project: providing services to taxonomists for standard genome sequencing and annotation.</title>
        <authorList>
            <consortium name="The Broad Institute Genomics Platform"/>
            <consortium name="The Broad Institute Genome Sequencing Center for Infectious Disease"/>
            <person name="Wu L."/>
            <person name="Ma J."/>
        </authorList>
    </citation>
    <scope>NUCLEOTIDE SEQUENCE [LARGE SCALE GENOMIC DNA]</scope>
    <source>
        <strain evidence="3">CGMCC 4.1437</strain>
    </source>
</reference>
<accession>A0ABW0X8C2</accession>
<keyword evidence="1" id="KW-1133">Transmembrane helix</keyword>
<evidence type="ECO:0000256" key="1">
    <source>
        <dbReference type="SAM" id="Phobius"/>
    </source>
</evidence>
<keyword evidence="1" id="KW-0812">Transmembrane</keyword>
<sequence length="78" mass="8345">MRRAPRILIRALAVVAITAAVPMVSSPEDWGWQTQHREGGAVATSQAMANDWGWSAPAPNTTAAVVPAAPQPIQDWGW</sequence>
<keyword evidence="3" id="KW-1185">Reference proteome</keyword>
<keyword evidence="1" id="KW-0472">Membrane</keyword>
<protein>
    <submittedName>
        <fullName evidence="2">Uncharacterized protein</fullName>
    </submittedName>
</protein>
<dbReference type="Proteomes" id="UP001595975">
    <property type="component" value="Unassembled WGS sequence"/>
</dbReference>
<feature type="transmembrane region" description="Helical" evidence="1">
    <location>
        <begin position="7"/>
        <end position="25"/>
    </location>
</feature>
<evidence type="ECO:0000313" key="3">
    <source>
        <dbReference type="Proteomes" id="UP001595975"/>
    </source>
</evidence>
<comment type="caution">
    <text evidence="2">The sequence shown here is derived from an EMBL/GenBank/DDBJ whole genome shotgun (WGS) entry which is preliminary data.</text>
</comment>
<organism evidence="2 3">
    <name type="scientific">Kitasatospora misakiensis</name>
    <dbReference type="NCBI Taxonomy" id="67330"/>
    <lineage>
        <taxon>Bacteria</taxon>
        <taxon>Bacillati</taxon>
        <taxon>Actinomycetota</taxon>
        <taxon>Actinomycetes</taxon>
        <taxon>Kitasatosporales</taxon>
        <taxon>Streptomycetaceae</taxon>
        <taxon>Kitasatospora</taxon>
    </lineage>
</organism>